<dbReference type="Proteomes" id="UP000274762">
    <property type="component" value="Unassembled WGS sequence"/>
</dbReference>
<dbReference type="AlphaFoldDB" id="A0A315S1H8"/>
<sequence length="157" mass="17013">MGCRSSITCAFIHNLRTVQCVHRGPSTTSVSDSVRGESLIKRSLTATHDFGGNANQPHHFAGALDGAFGAPAYCSNPRDSRPAVTAGAIISVNGMGGRHLGQYSKRNAVLWATEVRKHPRIVLRVRNRQRPPQPMFVAIPARNTRMCIVAEIKSDGL</sequence>
<dbReference type="EMBL" id="RBKV01000002">
    <property type="protein sequence ID" value="RKR79895.1"/>
    <property type="molecule type" value="Genomic_DNA"/>
</dbReference>
<accession>A0A495ISY4</accession>
<accession>A0A315S1H8</accession>
<protein>
    <submittedName>
        <fullName evidence="1">Uncharacterized protein</fullName>
    </submittedName>
</protein>
<evidence type="ECO:0000313" key="1">
    <source>
        <dbReference type="EMBL" id="RKR79895.1"/>
    </source>
</evidence>
<comment type="caution">
    <text evidence="1">The sequence shown here is derived from an EMBL/GenBank/DDBJ whole genome shotgun (WGS) entry which is preliminary data.</text>
</comment>
<organism evidence="1 2">
    <name type="scientific">Williamsia marianensis</name>
    <dbReference type="NCBI Taxonomy" id="85044"/>
    <lineage>
        <taxon>Bacteria</taxon>
        <taxon>Bacillati</taxon>
        <taxon>Actinomycetota</taxon>
        <taxon>Actinomycetes</taxon>
        <taxon>Mycobacteriales</taxon>
        <taxon>Nocardiaceae</taxon>
        <taxon>Williamsia</taxon>
    </lineage>
</organism>
<evidence type="ECO:0000313" key="2">
    <source>
        <dbReference type="Proteomes" id="UP000274762"/>
    </source>
</evidence>
<proteinExistence type="predicted"/>
<reference evidence="1 2" key="1">
    <citation type="submission" date="2018-10" db="EMBL/GenBank/DDBJ databases">
        <title>Sequencing the genomes of 1000 actinobacteria strains.</title>
        <authorList>
            <person name="Klenk H.-P."/>
        </authorList>
    </citation>
    <scope>NUCLEOTIDE SEQUENCE [LARGE SCALE GENOMIC DNA]</scope>
    <source>
        <strain evidence="1 2">DSM 44343</strain>
    </source>
</reference>
<gene>
    <name evidence="1" type="ORF">DFJ75_5038</name>
</gene>
<name>A0A315S1H8_WILMA</name>